<dbReference type="InterPro" id="IPR015797">
    <property type="entry name" value="NUDIX_hydrolase-like_dom_sf"/>
</dbReference>
<evidence type="ECO:0000259" key="2">
    <source>
        <dbReference type="PROSITE" id="PS51462"/>
    </source>
</evidence>
<dbReference type="InterPro" id="IPR000086">
    <property type="entry name" value="NUDIX_hydrolase_dom"/>
</dbReference>
<evidence type="ECO:0000256" key="1">
    <source>
        <dbReference type="ARBA" id="ARBA00022801"/>
    </source>
</evidence>
<dbReference type="InterPro" id="IPR051325">
    <property type="entry name" value="Nudix_hydrolase_domain"/>
</dbReference>
<dbReference type="Gene3D" id="3.90.79.10">
    <property type="entry name" value="Nucleoside Triphosphate Pyrophosphohydrolase"/>
    <property type="match status" value="1"/>
</dbReference>
<dbReference type="Proteomes" id="UP001354989">
    <property type="component" value="Chromosome"/>
</dbReference>
<proteinExistence type="predicted"/>
<dbReference type="PROSITE" id="PS51462">
    <property type="entry name" value="NUDIX"/>
    <property type="match status" value="1"/>
</dbReference>
<feature type="domain" description="Nudix hydrolase" evidence="2">
    <location>
        <begin position="90"/>
        <end position="218"/>
    </location>
</feature>
<dbReference type="SUPFAM" id="SSF55811">
    <property type="entry name" value="Nudix"/>
    <property type="match status" value="1"/>
</dbReference>
<dbReference type="PANTHER" id="PTHR21340">
    <property type="entry name" value="DIADENOSINE 5,5-P1,P4-TETRAPHOSPHATE PYROPHOSPHOHYDROLASE MUTT"/>
    <property type="match status" value="1"/>
</dbReference>
<sequence length="226" mass="26323">MKIFINDRIIRLISKKKEYRQSAFDHILDGTKEHLKTSLQGTVFIKNAGLVHVSQVIEISRRKDAGRWTSVTMQFEDLAPAKTFFKEQFNIVEAAGGLVLNDKGKKLMIFRLGKWDLPKGKLEKKEAAADGALREVEEECNIKVALAEKICHTWHTYVYKGKNVLKKSHWYEMKCLDDRKMKPQLEEDITDVRWMSDAEIDIALKNTFPSIHIVWERFNEKTIKSR</sequence>
<gene>
    <name evidence="3" type="ORF">PEPS_06330</name>
</gene>
<organism evidence="3 4">
    <name type="scientific">Persicobacter psychrovividus</name>
    <dbReference type="NCBI Taxonomy" id="387638"/>
    <lineage>
        <taxon>Bacteria</taxon>
        <taxon>Pseudomonadati</taxon>
        <taxon>Bacteroidota</taxon>
        <taxon>Cytophagia</taxon>
        <taxon>Cytophagales</taxon>
        <taxon>Persicobacteraceae</taxon>
        <taxon>Persicobacter</taxon>
    </lineage>
</organism>
<keyword evidence="4" id="KW-1185">Reference proteome</keyword>
<protein>
    <recommendedName>
        <fullName evidence="2">Nudix hydrolase domain-containing protein</fullName>
    </recommendedName>
</protein>
<evidence type="ECO:0000313" key="3">
    <source>
        <dbReference type="EMBL" id="BDC98352.1"/>
    </source>
</evidence>
<evidence type="ECO:0000313" key="4">
    <source>
        <dbReference type="Proteomes" id="UP001354989"/>
    </source>
</evidence>
<keyword evidence="1" id="KW-0378">Hydrolase</keyword>
<dbReference type="PANTHER" id="PTHR21340:SF0">
    <property type="entry name" value="BIS(5'-NUCLEOSYL)-TETRAPHOSPHATASE [ASYMMETRICAL]"/>
    <property type="match status" value="1"/>
</dbReference>
<dbReference type="PROSITE" id="PS00893">
    <property type="entry name" value="NUDIX_BOX"/>
    <property type="match status" value="1"/>
</dbReference>
<dbReference type="Pfam" id="PF00293">
    <property type="entry name" value="NUDIX"/>
    <property type="match status" value="1"/>
</dbReference>
<name>A0ABM7VBP9_9BACT</name>
<dbReference type="EMBL" id="AP025292">
    <property type="protein sequence ID" value="BDC98352.1"/>
    <property type="molecule type" value="Genomic_DNA"/>
</dbReference>
<dbReference type="RefSeq" id="WP_338397623.1">
    <property type="nucleotide sequence ID" value="NZ_AP025292.1"/>
</dbReference>
<accession>A0ABM7VBP9</accession>
<dbReference type="InterPro" id="IPR020084">
    <property type="entry name" value="NUDIX_hydrolase_CS"/>
</dbReference>
<reference evidence="3 4" key="1">
    <citation type="submission" date="2021-12" db="EMBL/GenBank/DDBJ databases">
        <title>Genome sequencing of bacteria with rrn-lacking chromosome and rrn-plasmid.</title>
        <authorList>
            <person name="Anda M."/>
            <person name="Iwasaki W."/>
        </authorList>
    </citation>
    <scope>NUCLEOTIDE SEQUENCE [LARGE SCALE GENOMIC DNA]</scope>
    <source>
        <strain evidence="3 4">NBRC 101262</strain>
    </source>
</reference>
<dbReference type="CDD" id="cd03673">
    <property type="entry name" value="NUDIX_Ap6A_hydrolase"/>
    <property type="match status" value="1"/>
</dbReference>